<reference evidence="2 3" key="1">
    <citation type="submission" date="2015-08" db="EMBL/GenBank/DDBJ databases">
        <title>Whole genome sequence of Flavobacterium akiainvivens IK-1T, from decaying Wikstroemia oahuensis, an endemic Hawaiian shrub.</title>
        <authorList>
            <person name="Wan X."/>
            <person name="Hou S."/>
            <person name="Saito J."/>
            <person name="Donachie S."/>
        </authorList>
    </citation>
    <scope>NUCLEOTIDE SEQUENCE [LARGE SCALE GENOMIC DNA]</scope>
    <source>
        <strain evidence="2 3">IK-1</strain>
    </source>
</reference>
<dbReference type="Proteomes" id="UP000037755">
    <property type="component" value="Unassembled WGS sequence"/>
</dbReference>
<feature type="transmembrane region" description="Helical" evidence="1">
    <location>
        <begin position="128"/>
        <end position="146"/>
    </location>
</feature>
<dbReference type="PATRIC" id="fig|1202724.3.peg.1107"/>
<name>A0A0M8MG28_9FLAO</name>
<protein>
    <submittedName>
        <fullName evidence="2">Uncharacterized protein</fullName>
    </submittedName>
</protein>
<accession>A0A0M8MG28</accession>
<evidence type="ECO:0000313" key="3">
    <source>
        <dbReference type="Proteomes" id="UP000037755"/>
    </source>
</evidence>
<gene>
    <name evidence="2" type="ORF">AM493_05355</name>
</gene>
<feature type="transmembrane region" description="Helical" evidence="1">
    <location>
        <begin position="74"/>
        <end position="93"/>
    </location>
</feature>
<keyword evidence="1" id="KW-1133">Transmembrane helix</keyword>
<sequence length="160" mass="18293">MKPATTTRILAGLSFLIFFCPFFEKCSFNLPSFSRQPTQEKTTQQLLAEKKENTYSGYRLAGIGSPVTDEYSNLTAHFLIIVILSVAILFFALRGSFANVFWFSAINLVLLAMWILVLLPVYMVLLAMLRYGYLMLISNTIALMVYSRKAYKQKEDEPYL</sequence>
<dbReference type="EMBL" id="LIYD01000005">
    <property type="protein sequence ID" value="KOS05521.1"/>
    <property type="molecule type" value="Genomic_DNA"/>
</dbReference>
<dbReference type="RefSeq" id="WP_054406720.1">
    <property type="nucleotide sequence ID" value="NZ_FOYA01000003.1"/>
</dbReference>
<keyword evidence="3" id="KW-1185">Reference proteome</keyword>
<keyword evidence="1" id="KW-0812">Transmembrane</keyword>
<evidence type="ECO:0000313" key="2">
    <source>
        <dbReference type="EMBL" id="KOS05521.1"/>
    </source>
</evidence>
<dbReference type="AlphaFoldDB" id="A0A0M8MG28"/>
<proteinExistence type="predicted"/>
<comment type="caution">
    <text evidence="2">The sequence shown here is derived from an EMBL/GenBank/DDBJ whole genome shotgun (WGS) entry which is preliminary data.</text>
</comment>
<keyword evidence="1" id="KW-0472">Membrane</keyword>
<feature type="transmembrane region" description="Helical" evidence="1">
    <location>
        <begin position="100"/>
        <end position="122"/>
    </location>
</feature>
<dbReference type="STRING" id="1202724.AM493_05355"/>
<evidence type="ECO:0000256" key="1">
    <source>
        <dbReference type="SAM" id="Phobius"/>
    </source>
</evidence>
<organism evidence="2 3">
    <name type="scientific">Flavobacterium akiainvivens</name>
    <dbReference type="NCBI Taxonomy" id="1202724"/>
    <lineage>
        <taxon>Bacteria</taxon>
        <taxon>Pseudomonadati</taxon>
        <taxon>Bacteroidota</taxon>
        <taxon>Flavobacteriia</taxon>
        <taxon>Flavobacteriales</taxon>
        <taxon>Flavobacteriaceae</taxon>
        <taxon>Flavobacterium</taxon>
    </lineage>
</organism>